<organism evidence="1">
    <name type="scientific">hydrothermal vent metagenome</name>
    <dbReference type="NCBI Taxonomy" id="652676"/>
    <lineage>
        <taxon>unclassified sequences</taxon>
        <taxon>metagenomes</taxon>
        <taxon>ecological metagenomes</taxon>
    </lineage>
</organism>
<evidence type="ECO:0000313" key="1">
    <source>
        <dbReference type="EMBL" id="VAX24840.1"/>
    </source>
</evidence>
<sequence>MKILIIINYAPYRTENDYNALRFAMTLMQEHSEFDVSIFLMMNAVGCTLLGQNTLSGYTHYMVSFFK</sequence>
<dbReference type="Pfam" id="PF02635">
    <property type="entry name" value="DsrE"/>
    <property type="match status" value="1"/>
</dbReference>
<dbReference type="InterPro" id="IPR027396">
    <property type="entry name" value="DsrEFH-like"/>
</dbReference>
<accession>A0A3B1CQ77</accession>
<proteinExistence type="predicted"/>
<dbReference type="InterPro" id="IPR003787">
    <property type="entry name" value="Sulphur_relay_DsrE/F-like"/>
</dbReference>
<dbReference type="AlphaFoldDB" id="A0A3B1CQ77"/>
<dbReference type="EMBL" id="UOGD01000283">
    <property type="protein sequence ID" value="VAX24840.1"/>
    <property type="molecule type" value="Genomic_DNA"/>
</dbReference>
<dbReference type="Gene3D" id="3.40.1260.10">
    <property type="entry name" value="DsrEFH-like"/>
    <property type="match status" value="1"/>
</dbReference>
<name>A0A3B1CQ77_9ZZZZ</name>
<gene>
    <name evidence="1" type="ORF">MNBD_IGNAVI01-473</name>
</gene>
<protein>
    <submittedName>
        <fullName evidence="1">Uncharacterized protein</fullName>
    </submittedName>
</protein>
<reference evidence="1" key="1">
    <citation type="submission" date="2018-06" db="EMBL/GenBank/DDBJ databases">
        <authorList>
            <person name="Zhirakovskaya E."/>
        </authorList>
    </citation>
    <scope>NUCLEOTIDE SEQUENCE</scope>
</reference>
<dbReference type="SUPFAM" id="SSF75169">
    <property type="entry name" value="DsrEFH-like"/>
    <property type="match status" value="1"/>
</dbReference>